<accession>A0AAW0D2G8</accession>
<feature type="domain" description="RRM" evidence="4">
    <location>
        <begin position="3"/>
        <end position="101"/>
    </location>
</feature>
<sequence>MSSKLYIGQVSLSLLPVHSTHPKFPCHRNLSYNTDDDSLRTCFSSFGNVTDSIVMKDRDTGRSRGFGFVTFSNDNEAQQAIDRMNDQDLDGRRVRVNLANSKPGGGGGGGGGGYGGSSGGYGGGGGGYGGSSGYDNSSSGTQW</sequence>
<dbReference type="GO" id="GO:0003723">
    <property type="term" value="F:RNA binding"/>
    <property type="evidence" value="ECO:0007669"/>
    <property type="project" value="UniProtKB-UniRule"/>
</dbReference>
<dbReference type="InterPro" id="IPR048289">
    <property type="entry name" value="RRM2_NsCP33-like"/>
</dbReference>
<dbReference type="InterPro" id="IPR035979">
    <property type="entry name" value="RBD_domain_sf"/>
</dbReference>
<reference evidence="5 6" key="1">
    <citation type="journal article" date="2024" name="J Genomics">
        <title>Draft genome sequencing and assembly of Favolaschia claudopus CIRM-BRFM 2984 isolated from oak limbs.</title>
        <authorList>
            <person name="Navarro D."/>
            <person name="Drula E."/>
            <person name="Chaduli D."/>
            <person name="Cazenave R."/>
            <person name="Ahrendt S."/>
            <person name="Wang J."/>
            <person name="Lipzen A."/>
            <person name="Daum C."/>
            <person name="Barry K."/>
            <person name="Grigoriev I.V."/>
            <person name="Favel A."/>
            <person name="Rosso M.N."/>
            <person name="Martin F."/>
        </authorList>
    </citation>
    <scope>NUCLEOTIDE SEQUENCE [LARGE SCALE GENOMIC DNA]</scope>
    <source>
        <strain evidence="5 6">CIRM-BRFM 2984</strain>
    </source>
</reference>
<dbReference type="SUPFAM" id="SSF54928">
    <property type="entry name" value="RNA-binding domain, RBD"/>
    <property type="match status" value="1"/>
</dbReference>
<evidence type="ECO:0000313" key="6">
    <source>
        <dbReference type="Proteomes" id="UP001362999"/>
    </source>
</evidence>
<organism evidence="5 6">
    <name type="scientific">Favolaschia claudopus</name>
    <dbReference type="NCBI Taxonomy" id="2862362"/>
    <lineage>
        <taxon>Eukaryota</taxon>
        <taxon>Fungi</taxon>
        <taxon>Dikarya</taxon>
        <taxon>Basidiomycota</taxon>
        <taxon>Agaricomycotina</taxon>
        <taxon>Agaricomycetes</taxon>
        <taxon>Agaricomycetidae</taxon>
        <taxon>Agaricales</taxon>
        <taxon>Marasmiineae</taxon>
        <taxon>Mycenaceae</taxon>
        <taxon>Favolaschia</taxon>
    </lineage>
</organism>
<keyword evidence="1 2" id="KW-0694">RNA-binding</keyword>
<dbReference type="PROSITE" id="PS50102">
    <property type="entry name" value="RRM"/>
    <property type="match status" value="1"/>
</dbReference>
<proteinExistence type="predicted"/>
<dbReference type="SMART" id="SM00360">
    <property type="entry name" value="RRM"/>
    <property type="match status" value="1"/>
</dbReference>
<evidence type="ECO:0000256" key="2">
    <source>
        <dbReference type="PROSITE-ProRule" id="PRU00176"/>
    </source>
</evidence>
<feature type="region of interest" description="Disordered" evidence="3">
    <location>
        <begin position="97"/>
        <end position="143"/>
    </location>
</feature>
<dbReference type="CDD" id="cd21608">
    <property type="entry name" value="RRM2_NsCP33_like"/>
    <property type="match status" value="1"/>
</dbReference>
<keyword evidence="6" id="KW-1185">Reference proteome</keyword>
<dbReference type="InterPro" id="IPR052462">
    <property type="entry name" value="SLIRP/GR-RBP-like"/>
</dbReference>
<dbReference type="Pfam" id="PF00076">
    <property type="entry name" value="RRM_1"/>
    <property type="match status" value="1"/>
</dbReference>
<dbReference type="InterPro" id="IPR000504">
    <property type="entry name" value="RRM_dom"/>
</dbReference>
<evidence type="ECO:0000256" key="3">
    <source>
        <dbReference type="SAM" id="MobiDB-lite"/>
    </source>
</evidence>
<comment type="caution">
    <text evidence="5">The sequence shown here is derived from an EMBL/GenBank/DDBJ whole genome shotgun (WGS) entry which is preliminary data.</text>
</comment>
<name>A0AAW0D2G8_9AGAR</name>
<dbReference type="PANTHER" id="PTHR48027">
    <property type="entry name" value="HETEROGENEOUS NUCLEAR RIBONUCLEOPROTEIN 87F-RELATED"/>
    <property type="match status" value="1"/>
</dbReference>
<dbReference type="Gene3D" id="3.30.70.330">
    <property type="match status" value="1"/>
</dbReference>
<dbReference type="AlphaFoldDB" id="A0AAW0D2G8"/>
<evidence type="ECO:0000259" key="4">
    <source>
        <dbReference type="PROSITE" id="PS50102"/>
    </source>
</evidence>
<feature type="compositionally biased region" description="Gly residues" evidence="3">
    <location>
        <begin position="103"/>
        <end position="132"/>
    </location>
</feature>
<gene>
    <name evidence="5" type="ORF">R3P38DRAFT_3175929</name>
</gene>
<evidence type="ECO:0000256" key="1">
    <source>
        <dbReference type="ARBA" id="ARBA00022884"/>
    </source>
</evidence>
<evidence type="ECO:0000313" key="5">
    <source>
        <dbReference type="EMBL" id="KAK7046655.1"/>
    </source>
</evidence>
<dbReference type="EMBL" id="JAWWNJ010000010">
    <property type="protein sequence ID" value="KAK7046655.1"/>
    <property type="molecule type" value="Genomic_DNA"/>
</dbReference>
<protein>
    <recommendedName>
        <fullName evidence="4">RRM domain-containing protein</fullName>
    </recommendedName>
</protein>
<dbReference type="InterPro" id="IPR012677">
    <property type="entry name" value="Nucleotide-bd_a/b_plait_sf"/>
</dbReference>
<dbReference type="Proteomes" id="UP001362999">
    <property type="component" value="Unassembled WGS sequence"/>
</dbReference>